<dbReference type="InterPro" id="IPR046947">
    <property type="entry name" value="LytR-like"/>
</dbReference>
<dbReference type="InterPro" id="IPR011006">
    <property type="entry name" value="CheY-like_superfamily"/>
</dbReference>
<reference evidence="6 7" key="1">
    <citation type="submission" date="2014-06" db="EMBL/GenBank/DDBJ databases">
        <title>Genome characterization of distinct group I Clostridium botulinum lineages.</title>
        <authorList>
            <person name="Giordani F."/>
            <person name="Anselmo A."/>
            <person name="Fillo S."/>
            <person name="Palozzi A.M."/>
            <person name="Fortunato A."/>
            <person name="Gentile B."/>
            <person name="Ciammaruconi A."/>
            <person name="Anniballi F."/>
            <person name="De Medici D."/>
            <person name="Lista F."/>
        </authorList>
    </citation>
    <scope>NUCLEOTIDE SEQUENCE [LARGE SCALE GENOMIC DNA]</scope>
    <source>
        <strain evidence="6 7">B2 450</strain>
    </source>
</reference>
<dbReference type="GO" id="GO:0000156">
    <property type="term" value="F:phosphorelay response regulator activity"/>
    <property type="evidence" value="ECO:0007669"/>
    <property type="project" value="InterPro"/>
</dbReference>
<accession>A0A0D0ZWE7</accession>
<dbReference type="InterPro" id="IPR001789">
    <property type="entry name" value="Sig_transdc_resp-reg_receiver"/>
</dbReference>
<feature type="domain" description="HTH LytTR-type" evidence="5">
    <location>
        <begin position="134"/>
        <end position="233"/>
    </location>
</feature>
<feature type="domain" description="Response regulatory" evidence="4">
    <location>
        <begin position="3"/>
        <end position="124"/>
    </location>
</feature>
<evidence type="ECO:0000259" key="5">
    <source>
        <dbReference type="PROSITE" id="PS50930"/>
    </source>
</evidence>
<dbReference type="Gene3D" id="3.40.50.2300">
    <property type="match status" value="1"/>
</dbReference>
<dbReference type="PANTHER" id="PTHR37299">
    <property type="entry name" value="TRANSCRIPTIONAL REGULATOR-RELATED"/>
    <property type="match status" value="1"/>
</dbReference>
<dbReference type="PANTHER" id="PTHR37299:SF1">
    <property type="entry name" value="STAGE 0 SPORULATION PROTEIN A HOMOLOG"/>
    <property type="match status" value="1"/>
</dbReference>
<dbReference type="SMART" id="SM00448">
    <property type="entry name" value="REC"/>
    <property type="match status" value="1"/>
</dbReference>
<dbReference type="OrthoDB" id="9802383at2"/>
<sequence length="238" mass="28370">MFKVAICDDEPVICGDIENVLLNYQKYNFEEIEIEVFYSGEELCRYMEKGQSFDLIFLDIEMKEMNGVEVGRKIRQEMDDYLTKIVYISGKDSYDRQLFDVQPMHFLSKPINRKKIIADLNLAMKLLQKQRFVFSYKKGYEILRVPIKNIIYFESLNRKIKIVTTRGEDMFYGAIDEIFNRVARYQFIRIHRSYIINYIHVSRFKYEEVIMSSSSCLPIGQSRRSEVRKLQIAFENEG</sequence>
<evidence type="ECO:0000313" key="7">
    <source>
        <dbReference type="Proteomes" id="UP000032250"/>
    </source>
</evidence>
<dbReference type="InterPro" id="IPR007492">
    <property type="entry name" value="LytTR_DNA-bd_dom"/>
</dbReference>
<dbReference type="EMBL" id="JXSU01000007">
    <property type="protein sequence ID" value="KIS22998.1"/>
    <property type="molecule type" value="Genomic_DNA"/>
</dbReference>
<comment type="function">
    <text evidence="2">May play the central regulatory role in sporulation. It may be an element of the effector pathway responsible for the activation of sporulation genes in response to nutritional stress. Spo0A may act in concert with spo0H (a sigma factor) to control the expression of some genes that are critical to the sporulation process.</text>
</comment>
<dbReference type="Proteomes" id="UP000032250">
    <property type="component" value="Unassembled WGS sequence"/>
</dbReference>
<evidence type="ECO:0000259" key="4">
    <source>
        <dbReference type="PROSITE" id="PS50110"/>
    </source>
</evidence>
<dbReference type="GO" id="GO:0003677">
    <property type="term" value="F:DNA binding"/>
    <property type="evidence" value="ECO:0007669"/>
    <property type="project" value="InterPro"/>
</dbReference>
<proteinExistence type="predicted"/>
<evidence type="ECO:0000313" key="6">
    <source>
        <dbReference type="EMBL" id="KIS22998.1"/>
    </source>
</evidence>
<dbReference type="SMART" id="SM00850">
    <property type="entry name" value="LytTR"/>
    <property type="match status" value="1"/>
</dbReference>
<dbReference type="HOGENOM" id="CLU_000445_14_2_9"/>
<protein>
    <recommendedName>
        <fullName evidence="1">Stage 0 sporulation protein A homolog</fullName>
    </recommendedName>
</protein>
<gene>
    <name evidence="6" type="ORF">N495_05170</name>
</gene>
<name>A0A0D0ZWE7_CLOBO</name>
<evidence type="ECO:0000256" key="3">
    <source>
        <dbReference type="PROSITE-ProRule" id="PRU00169"/>
    </source>
</evidence>
<dbReference type="Pfam" id="PF00072">
    <property type="entry name" value="Response_reg"/>
    <property type="match status" value="1"/>
</dbReference>
<dbReference type="SUPFAM" id="SSF52172">
    <property type="entry name" value="CheY-like"/>
    <property type="match status" value="1"/>
</dbReference>
<dbReference type="Pfam" id="PF04397">
    <property type="entry name" value="LytTR"/>
    <property type="match status" value="1"/>
</dbReference>
<evidence type="ECO:0000256" key="1">
    <source>
        <dbReference type="ARBA" id="ARBA00018672"/>
    </source>
</evidence>
<keyword evidence="3" id="KW-0597">Phosphoprotein</keyword>
<comment type="caution">
    <text evidence="6">The sequence shown here is derived from an EMBL/GenBank/DDBJ whole genome shotgun (WGS) entry which is preliminary data.</text>
</comment>
<dbReference type="PATRIC" id="fig|1379739.3.peg.1355"/>
<dbReference type="AlphaFoldDB" id="A0A0D0ZWE7"/>
<dbReference type="Gene3D" id="2.40.50.1020">
    <property type="entry name" value="LytTr DNA-binding domain"/>
    <property type="match status" value="1"/>
</dbReference>
<feature type="modified residue" description="4-aspartylphosphate" evidence="3">
    <location>
        <position position="59"/>
    </location>
</feature>
<dbReference type="PROSITE" id="PS50930">
    <property type="entry name" value="HTH_LYTTR"/>
    <property type="match status" value="1"/>
</dbReference>
<dbReference type="RefSeq" id="WP_003489354.1">
    <property type="nucleotide sequence ID" value="NZ_JXSU01000007.1"/>
</dbReference>
<evidence type="ECO:0000256" key="2">
    <source>
        <dbReference type="ARBA" id="ARBA00024867"/>
    </source>
</evidence>
<dbReference type="PROSITE" id="PS50110">
    <property type="entry name" value="RESPONSE_REGULATORY"/>
    <property type="match status" value="1"/>
</dbReference>
<organism evidence="6 7">
    <name type="scientific">Clostridium botulinum B2 450</name>
    <dbReference type="NCBI Taxonomy" id="1379739"/>
    <lineage>
        <taxon>Bacteria</taxon>
        <taxon>Bacillati</taxon>
        <taxon>Bacillota</taxon>
        <taxon>Clostridia</taxon>
        <taxon>Eubacteriales</taxon>
        <taxon>Clostridiaceae</taxon>
        <taxon>Clostridium</taxon>
    </lineage>
</organism>